<gene>
    <name evidence="6" type="ORF">HU200_009844</name>
    <name evidence="7" type="ORF">HU200_009879</name>
    <name evidence="5" type="ORF">HU200_009942</name>
    <name evidence="4" type="ORF">HU200_012362</name>
    <name evidence="3" type="ORF">HU200_014228</name>
    <name evidence="2" type="ORF">HU200_058691</name>
    <name evidence="1" type="ORF">HU200_060227</name>
</gene>
<evidence type="ECO:0000313" key="4">
    <source>
        <dbReference type="EMBL" id="KAF8750591.1"/>
    </source>
</evidence>
<dbReference type="EMBL" id="JACEFO010000992">
    <property type="protein sequence ID" value="KAF8750591.1"/>
    <property type="molecule type" value="Genomic_DNA"/>
</dbReference>
<dbReference type="EMBL" id="JACEFO010002505">
    <property type="protein sequence ID" value="KAF8657213.1"/>
    <property type="molecule type" value="Genomic_DNA"/>
</dbReference>
<evidence type="ECO:0000313" key="5">
    <source>
        <dbReference type="EMBL" id="KAF8760654.1"/>
    </source>
</evidence>
<dbReference type="EMBL" id="JACEFO010001415">
    <property type="protein sequence ID" value="KAF8737023.1"/>
    <property type="molecule type" value="Genomic_DNA"/>
</dbReference>
<evidence type="ECO:0000313" key="3">
    <source>
        <dbReference type="EMBL" id="KAF8737023.1"/>
    </source>
</evidence>
<evidence type="ECO:0000313" key="2">
    <source>
        <dbReference type="EMBL" id="KAF8659182.1"/>
    </source>
</evidence>
<dbReference type="AlphaFoldDB" id="A0A835FBT8"/>
<keyword evidence="8" id="KW-1185">Reference proteome</keyword>
<evidence type="ECO:0000313" key="7">
    <source>
        <dbReference type="EMBL" id="KAF8762116.1"/>
    </source>
</evidence>
<comment type="caution">
    <text evidence="3">The sequence shown here is derived from an EMBL/GenBank/DDBJ whole genome shotgun (WGS) entry which is preliminary data.</text>
</comment>
<dbReference type="EMBL" id="JACEFO010000666">
    <property type="protein sequence ID" value="KAF8762082.1"/>
    <property type="molecule type" value="Genomic_DNA"/>
</dbReference>
<dbReference type="EMBL" id="JACEFO010000666">
    <property type="protein sequence ID" value="KAF8762116.1"/>
    <property type="molecule type" value="Genomic_DNA"/>
</dbReference>
<dbReference type="Proteomes" id="UP000636709">
    <property type="component" value="Unassembled WGS sequence"/>
</dbReference>
<accession>A0A835FBT8</accession>
<dbReference type="EMBL" id="JACEFO010000676">
    <property type="protein sequence ID" value="KAF8760654.1"/>
    <property type="molecule type" value="Genomic_DNA"/>
</dbReference>
<protein>
    <submittedName>
        <fullName evidence="3">Uncharacterized protein</fullName>
    </submittedName>
</protein>
<organism evidence="3 8">
    <name type="scientific">Digitaria exilis</name>
    <dbReference type="NCBI Taxonomy" id="1010633"/>
    <lineage>
        <taxon>Eukaryota</taxon>
        <taxon>Viridiplantae</taxon>
        <taxon>Streptophyta</taxon>
        <taxon>Embryophyta</taxon>
        <taxon>Tracheophyta</taxon>
        <taxon>Spermatophyta</taxon>
        <taxon>Magnoliopsida</taxon>
        <taxon>Liliopsida</taxon>
        <taxon>Poales</taxon>
        <taxon>Poaceae</taxon>
        <taxon>PACMAD clade</taxon>
        <taxon>Panicoideae</taxon>
        <taxon>Panicodae</taxon>
        <taxon>Paniceae</taxon>
        <taxon>Anthephorinae</taxon>
        <taxon>Digitaria</taxon>
    </lineage>
</organism>
<reference evidence="3" key="1">
    <citation type="submission" date="2020-07" db="EMBL/GenBank/DDBJ databases">
        <title>Genome sequence and genetic diversity analysis of an under-domesticated orphan crop, white fonio (Digitaria exilis).</title>
        <authorList>
            <person name="Bennetzen J.L."/>
            <person name="Chen S."/>
            <person name="Ma X."/>
            <person name="Wang X."/>
            <person name="Yssel A.E.J."/>
            <person name="Chaluvadi S.R."/>
            <person name="Johnson M."/>
            <person name="Gangashetty P."/>
            <person name="Hamidou F."/>
            <person name="Sanogo M.D."/>
            <person name="Zwaenepoel A."/>
            <person name="Wallace J."/>
            <person name="Van De Peer Y."/>
            <person name="Van Deynze A."/>
        </authorList>
    </citation>
    <scope>NUCLEOTIDE SEQUENCE</scope>
    <source>
        <tissue evidence="3">Leaves</tissue>
    </source>
</reference>
<sequence>MIVSSPGDGKFVRLVLLICKFFLS</sequence>
<evidence type="ECO:0000313" key="8">
    <source>
        <dbReference type="Proteomes" id="UP000636709"/>
    </source>
</evidence>
<dbReference type="EMBL" id="JACEFO010002472">
    <property type="protein sequence ID" value="KAF8659182.1"/>
    <property type="molecule type" value="Genomic_DNA"/>
</dbReference>
<name>A0A835FBT8_9POAL</name>
<evidence type="ECO:0000313" key="6">
    <source>
        <dbReference type="EMBL" id="KAF8762082.1"/>
    </source>
</evidence>
<evidence type="ECO:0000313" key="1">
    <source>
        <dbReference type="EMBL" id="KAF8657213.1"/>
    </source>
</evidence>
<proteinExistence type="predicted"/>